<dbReference type="EMBL" id="AP018448">
    <property type="protein sequence ID" value="BBC36964.1"/>
    <property type="molecule type" value="Genomic_DNA"/>
</dbReference>
<name>A0ABM9SCF2_9ACTN</name>
<reference evidence="1 2" key="1">
    <citation type="journal article" date="2010" name="ChemBioChem">
        <title>Cloning and characterization of the biosynthetic gene cluster of 16-membered macrolide antibiotic FD-891: involvement of a dual functional cytochrome P450 monooxygenase catalyzing epoxidation and hydroxylation.</title>
        <authorList>
            <person name="Kudo F."/>
            <person name="Motegi A."/>
            <person name="Mizoue K."/>
            <person name="Eguchi T."/>
        </authorList>
    </citation>
    <scope>NUCLEOTIDE SEQUENCE [LARGE SCALE GENOMIC DNA]</scope>
    <source>
        <strain evidence="1 2">A-8890</strain>
    </source>
</reference>
<protein>
    <recommendedName>
        <fullName evidence="3">DUF5655 domain-containing protein</fullName>
    </recommendedName>
</protein>
<evidence type="ECO:0000313" key="1">
    <source>
        <dbReference type="EMBL" id="BBC36964.1"/>
    </source>
</evidence>
<evidence type="ECO:0008006" key="3">
    <source>
        <dbReference type="Google" id="ProtNLM"/>
    </source>
</evidence>
<gene>
    <name evidence="1" type="ORF">SGFS_082580</name>
</gene>
<dbReference type="Proteomes" id="UP001321542">
    <property type="component" value="Chromosome"/>
</dbReference>
<dbReference type="InterPro" id="IPR046175">
    <property type="entry name" value="DUF6177"/>
</dbReference>
<dbReference type="Pfam" id="PF19674">
    <property type="entry name" value="DUF6177"/>
    <property type="match status" value="1"/>
</dbReference>
<organism evidence="1 2">
    <name type="scientific">Streptomyces graminofaciens</name>
    <dbReference type="NCBI Taxonomy" id="68212"/>
    <lineage>
        <taxon>Bacteria</taxon>
        <taxon>Bacillati</taxon>
        <taxon>Actinomycetota</taxon>
        <taxon>Actinomycetes</taxon>
        <taxon>Kitasatosporales</taxon>
        <taxon>Streptomycetaceae</taxon>
        <taxon>Streptomyces</taxon>
    </lineage>
</organism>
<accession>A0ABM9SCF2</accession>
<proteinExistence type="predicted"/>
<sequence length="111" mass="11730">MDSVESLASALVDEHGLVTMLTTLRPARAGLTLTPRLEAPPIPVSFTLCAREVNAIGLTHARRPPVALRPRQVGTHTHPGLRYPLGDGTDADAWAVFGHLTTHLKAAPGVG</sequence>
<keyword evidence="2" id="KW-1185">Reference proteome</keyword>
<evidence type="ECO:0000313" key="2">
    <source>
        <dbReference type="Proteomes" id="UP001321542"/>
    </source>
</evidence>
<reference evidence="1 2" key="2">
    <citation type="journal article" date="2023" name="ChemBioChem">
        <title>Acyltransferase Domain Exchange between Two Independent Type I Polyketide Synthases in the Same Producer Strain of Macrolide Antibiotics.</title>
        <authorList>
            <person name="Kudo F."/>
            <person name="Kishikawa K."/>
            <person name="Tsuboi K."/>
            <person name="Kido T."/>
            <person name="Usui T."/>
            <person name="Hashimoto J."/>
            <person name="Shin-Ya K."/>
            <person name="Miyanaga A."/>
            <person name="Eguchi T."/>
        </authorList>
    </citation>
    <scope>NUCLEOTIDE SEQUENCE [LARGE SCALE GENOMIC DNA]</scope>
    <source>
        <strain evidence="1 2">A-8890</strain>
    </source>
</reference>